<gene>
    <name evidence="1" type="ORF">HYH03_000002</name>
</gene>
<accession>A0A835YGS9</accession>
<sequence length="160" mass="17075">MNTLLAQAAQHATHMGQALQAASQVAAPAGPAQLQQIQQTLQALQQGQQIQQQTLQALQQGQQDLQQGQQDLQQTLVPVIAAAARSHNFEVIDDAEPPLMGVPDAAGNVPAGFPLTRAALRAMDGPALSALLLAYNVPPLHDVEARRQQLARFIHLRLPA</sequence>
<keyword evidence="2" id="KW-1185">Reference proteome</keyword>
<organism evidence="1 2">
    <name type="scientific">Edaphochlamys debaryana</name>
    <dbReference type="NCBI Taxonomy" id="47281"/>
    <lineage>
        <taxon>Eukaryota</taxon>
        <taxon>Viridiplantae</taxon>
        <taxon>Chlorophyta</taxon>
        <taxon>core chlorophytes</taxon>
        <taxon>Chlorophyceae</taxon>
        <taxon>CS clade</taxon>
        <taxon>Chlamydomonadales</taxon>
        <taxon>Chlamydomonadales incertae sedis</taxon>
        <taxon>Edaphochlamys</taxon>
    </lineage>
</organism>
<comment type="caution">
    <text evidence="1">The sequence shown here is derived from an EMBL/GenBank/DDBJ whole genome shotgun (WGS) entry which is preliminary data.</text>
</comment>
<reference evidence="1" key="1">
    <citation type="journal article" date="2020" name="bioRxiv">
        <title>Comparative genomics of Chlamydomonas.</title>
        <authorList>
            <person name="Craig R.J."/>
            <person name="Hasan A.R."/>
            <person name="Ness R.W."/>
            <person name="Keightley P.D."/>
        </authorList>
    </citation>
    <scope>NUCLEOTIDE SEQUENCE</scope>
    <source>
        <strain evidence="1">CCAP 11/70</strain>
    </source>
</reference>
<dbReference type="EMBL" id="JAEHOE010000001">
    <property type="protein sequence ID" value="KAG2501494.1"/>
    <property type="molecule type" value="Genomic_DNA"/>
</dbReference>
<proteinExistence type="predicted"/>
<dbReference type="AlphaFoldDB" id="A0A835YGS9"/>
<evidence type="ECO:0000313" key="1">
    <source>
        <dbReference type="EMBL" id="KAG2501494.1"/>
    </source>
</evidence>
<protein>
    <submittedName>
        <fullName evidence="1">Uncharacterized protein</fullName>
    </submittedName>
</protein>
<dbReference type="Proteomes" id="UP000612055">
    <property type="component" value="Unassembled WGS sequence"/>
</dbReference>
<name>A0A835YGS9_9CHLO</name>
<evidence type="ECO:0000313" key="2">
    <source>
        <dbReference type="Proteomes" id="UP000612055"/>
    </source>
</evidence>
<dbReference type="OrthoDB" id="2420591at2759"/>